<dbReference type="Proteomes" id="UP001215151">
    <property type="component" value="Unassembled WGS sequence"/>
</dbReference>
<evidence type="ECO:0000313" key="11">
    <source>
        <dbReference type="EMBL" id="KAJ8494852.1"/>
    </source>
</evidence>
<evidence type="ECO:0000256" key="1">
    <source>
        <dbReference type="ARBA" id="ARBA00008780"/>
    </source>
</evidence>
<gene>
    <name evidence="11" type="ORF">ONZ51_g2072</name>
</gene>
<dbReference type="SMART" id="SM00022">
    <property type="entry name" value="PLAc"/>
    <property type="match status" value="1"/>
</dbReference>
<proteinExistence type="inferred from homology"/>
<comment type="caution">
    <text evidence="11">The sequence shown here is derived from an EMBL/GenBank/DDBJ whole genome shotgun (WGS) entry which is preliminary data.</text>
</comment>
<evidence type="ECO:0000256" key="7">
    <source>
        <dbReference type="ARBA" id="ARBA00023180"/>
    </source>
</evidence>
<dbReference type="EC" id="3.1.1.5" evidence="2 9"/>
<name>A0AAD7XCD8_9APHY</name>
<comment type="catalytic activity">
    <reaction evidence="9">
        <text>a 1-acyl-sn-glycero-3-phosphocholine + H2O = sn-glycerol 3-phosphocholine + a fatty acid + H(+)</text>
        <dbReference type="Rhea" id="RHEA:15177"/>
        <dbReference type="ChEBI" id="CHEBI:15377"/>
        <dbReference type="ChEBI" id="CHEBI:15378"/>
        <dbReference type="ChEBI" id="CHEBI:16870"/>
        <dbReference type="ChEBI" id="CHEBI:28868"/>
        <dbReference type="ChEBI" id="CHEBI:58168"/>
        <dbReference type="EC" id="3.1.1.5"/>
    </reaction>
</comment>
<evidence type="ECO:0000256" key="5">
    <source>
        <dbReference type="ARBA" id="ARBA00022963"/>
    </source>
</evidence>
<evidence type="ECO:0000256" key="8">
    <source>
        <dbReference type="PROSITE-ProRule" id="PRU00555"/>
    </source>
</evidence>
<keyword evidence="5 8" id="KW-0442">Lipid degradation</keyword>
<dbReference type="PANTHER" id="PTHR10728:SF33">
    <property type="entry name" value="LYSOPHOSPHOLIPASE 1-RELATED"/>
    <property type="match status" value="1"/>
</dbReference>
<dbReference type="Pfam" id="PF01735">
    <property type="entry name" value="PLA2_B"/>
    <property type="match status" value="1"/>
</dbReference>
<comment type="similarity">
    <text evidence="1 9">Belongs to the lysophospholipase family.</text>
</comment>
<dbReference type="SUPFAM" id="SSF52151">
    <property type="entry name" value="FabD/lysophospholipase-like"/>
    <property type="match status" value="1"/>
</dbReference>
<accession>A0AAD7XCD8</accession>
<feature type="chain" id="PRO_5041770022" description="Lysophospholipase" evidence="9">
    <location>
        <begin position="23"/>
        <end position="618"/>
    </location>
</feature>
<dbReference type="Gene3D" id="3.40.1090.10">
    <property type="entry name" value="Cytosolic phospholipase A2 catalytic domain"/>
    <property type="match status" value="1"/>
</dbReference>
<evidence type="ECO:0000256" key="2">
    <source>
        <dbReference type="ARBA" id="ARBA00013274"/>
    </source>
</evidence>
<keyword evidence="12" id="KW-1185">Reference proteome</keyword>
<evidence type="ECO:0000256" key="6">
    <source>
        <dbReference type="ARBA" id="ARBA00023098"/>
    </source>
</evidence>
<keyword evidence="6 8" id="KW-0443">Lipid metabolism</keyword>
<dbReference type="GO" id="GO:0046475">
    <property type="term" value="P:glycerophospholipid catabolic process"/>
    <property type="evidence" value="ECO:0007669"/>
    <property type="project" value="TreeGrafter"/>
</dbReference>
<organism evidence="11 12">
    <name type="scientific">Trametes cubensis</name>
    <dbReference type="NCBI Taxonomy" id="1111947"/>
    <lineage>
        <taxon>Eukaryota</taxon>
        <taxon>Fungi</taxon>
        <taxon>Dikarya</taxon>
        <taxon>Basidiomycota</taxon>
        <taxon>Agaricomycotina</taxon>
        <taxon>Agaricomycetes</taxon>
        <taxon>Polyporales</taxon>
        <taxon>Polyporaceae</taxon>
        <taxon>Trametes</taxon>
    </lineage>
</organism>
<dbReference type="InterPro" id="IPR016035">
    <property type="entry name" value="Acyl_Trfase/lysoPLipase"/>
</dbReference>
<reference evidence="11" key="1">
    <citation type="submission" date="2022-11" db="EMBL/GenBank/DDBJ databases">
        <title>Genome Sequence of Cubamyces cubensis.</title>
        <authorList>
            <person name="Buettner E."/>
        </authorList>
    </citation>
    <scope>NUCLEOTIDE SEQUENCE</scope>
    <source>
        <strain evidence="11">MPL-01</strain>
    </source>
</reference>
<evidence type="ECO:0000313" key="12">
    <source>
        <dbReference type="Proteomes" id="UP001215151"/>
    </source>
</evidence>
<dbReference type="GO" id="GO:0004623">
    <property type="term" value="F:phospholipase A2 activity"/>
    <property type="evidence" value="ECO:0007669"/>
    <property type="project" value="TreeGrafter"/>
</dbReference>
<dbReference type="AlphaFoldDB" id="A0AAD7XCD8"/>
<dbReference type="GO" id="GO:0004622">
    <property type="term" value="F:phosphatidylcholine lysophospholipase activity"/>
    <property type="evidence" value="ECO:0007669"/>
    <property type="project" value="UniProtKB-EC"/>
</dbReference>
<feature type="domain" description="PLA2c" evidence="10">
    <location>
        <begin position="41"/>
        <end position="618"/>
    </location>
</feature>
<protein>
    <recommendedName>
        <fullName evidence="2 9">Lysophospholipase</fullName>
        <ecNumber evidence="2 9">3.1.1.5</ecNumber>
    </recommendedName>
</protein>
<dbReference type="EMBL" id="JAPEVG010000031">
    <property type="protein sequence ID" value="KAJ8494852.1"/>
    <property type="molecule type" value="Genomic_DNA"/>
</dbReference>
<dbReference type="PANTHER" id="PTHR10728">
    <property type="entry name" value="CYTOSOLIC PHOSPHOLIPASE A2"/>
    <property type="match status" value="1"/>
</dbReference>
<dbReference type="InterPro" id="IPR002642">
    <property type="entry name" value="LysoPLipase_cat_dom"/>
</dbReference>
<feature type="signal peptide" evidence="9">
    <location>
        <begin position="1"/>
        <end position="22"/>
    </location>
</feature>
<keyword evidence="3 9" id="KW-0732">Signal</keyword>
<keyword evidence="4 8" id="KW-0378">Hydrolase</keyword>
<keyword evidence="7" id="KW-0325">Glycoprotein</keyword>
<evidence type="ECO:0000259" key="10">
    <source>
        <dbReference type="PROSITE" id="PS51210"/>
    </source>
</evidence>
<evidence type="ECO:0000256" key="3">
    <source>
        <dbReference type="ARBA" id="ARBA00022729"/>
    </source>
</evidence>
<evidence type="ECO:0000256" key="4">
    <source>
        <dbReference type="ARBA" id="ARBA00022801"/>
    </source>
</evidence>
<sequence length="618" mass="65189">MRNPLILLYLAALLSIASRHHAHFTSAQTLAAERYAPTLQQCPTGIALVRNVGSDPHAQTLSAAEENYVQSRKANILPGAWFDYYVNVHKTTWELLPLYVADILLGSLGYDVLPNIGIATSGGGLRAALFGAGVLNALDGRNQTSAGAGMGGLLQAAQYLSGLSGGSWLVSSLSQADFPLLHDLMFGSGALQGSQFGGWLMNIDLLQPGPNANSTEVFLESLIGEVSLKFAEGFPVTVSDIWARTLARHYVNGTTASNFNDGDSPHGAGITLSSVPNLSSFQNFAQPFPIIIANSITDRPNPSGVLNESDVVIPLANPIYEFNVFEMGSFDPSLGAFTPTKYLGSPNSSMCASGFDQIAFVEAVSSNLFNTFNTSEAALNASPIGIIIEGINEVMPQSGIRLDSAQIPNPFVGLAANTFPDTDSALLTLVDGGEDGETTPFQPLLVKARGIDTIIAIDAPADTEDNFADGSSLIATQDRVKALGSAYAFPPVPSTQAEFLAQNLTKRPTFFGCNSSAASGEPLVIYIANGGPPLGQAPVTNTPTMQLSYTADEAQAVLNQVYDIATQGIPVAGADGGLEKDPQWSACLACAVVDRTRRTLGMSRATICLSCFERYCWS</sequence>
<dbReference type="PROSITE" id="PS51210">
    <property type="entry name" value="PLA2C"/>
    <property type="match status" value="1"/>
</dbReference>
<evidence type="ECO:0000256" key="9">
    <source>
        <dbReference type="RuleBase" id="RU362103"/>
    </source>
</evidence>
<dbReference type="GO" id="GO:0005829">
    <property type="term" value="C:cytosol"/>
    <property type="evidence" value="ECO:0007669"/>
    <property type="project" value="TreeGrafter"/>
</dbReference>